<gene>
    <name evidence="4" type="ORF">PSACC_03367</name>
</gene>
<dbReference type="Pfam" id="PF15402">
    <property type="entry name" value="MELT_2"/>
    <property type="match status" value="2"/>
</dbReference>
<dbReference type="SMART" id="SM00787">
    <property type="entry name" value="Spc7"/>
    <property type="match status" value="1"/>
</dbReference>
<dbReference type="Proteomes" id="UP000240830">
    <property type="component" value="Unassembled WGS sequence"/>
</dbReference>
<dbReference type="STRING" id="1246581.A0A2H9TGG7"/>
<organism evidence="4 5">
    <name type="scientific">Paramicrosporidium saccamoebae</name>
    <dbReference type="NCBI Taxonomy" id="1246581"/>
    <lineage>
        <taxon>Eukaryota</taxon>
        <taxon>Fungi</taxon>
        <taxon>Fungi incertae sedis</taxon>
        <taxon>Cryptomycota</taxon>
        <taxon>Cryptomycota incertae sedis</taxon>
        <taxon>Paramicrosporidium</taxon>
    </lineage>
</organism>
<dbReference type="GO" id="GO:0000776">
    <property type="term" value="C:kinetochore"/>
    <property type="evidence" value="ECO:0007669"/>
    <property type="project" value="TreeGrafter"/>
</dbReference>
<accession>A0A2H9TGG7</accession>
<dbReference type="PANTHER" id="PTHR28260:SF1">
    <property type="entry name" value="SPINDLE POLE BODY COMPONENT SPC105"/>
    <property type="match status" value="1"/>
</dbReference>
<evidence type="ECO:0000259" key="3">
    <source>
        <dbReference type="SMART" id="SM00787"/>
    </source>
</evidence>
<name>A0A2H9TGG7_9FUNG</name>
<protein>
    <recommendedName>
        <fullName evidence="3">Spc7 kinetochore protein domain-containing protein</fullName>
    </recommendedName>
</protein>
<feature type="coiled-coil region" evidence="1">
    <location>
        <begin position="563"/>
        <end position="590"/>
    </location>
</feature>
<keyword evidence="1" id="KW-0175">Coiled coil</keyword>
<dbReference type="EMBL" id="MTSL01000206">
    <property type="protein sequence ID" value="PJF16805.1"/>
    <property type="molecule type" value="Genomic_DNA"/>
</dbReference>
<evidence type="ECO:0000313" key="5">
    <source>
        <dbReference type="Proteomes" id="UP000240830"/>
    </source>
</evidence>
<feature type="region of interest" description="Disordered" evidence="2">
    <location>
        <begin position="1"/>
        <end position="22"/>
    </location>
</feature>
<evidence type="ECO:0000313" key="4">
    <source>
        <dbReference type="EMBL" id="PJF16805.1"/>
    </source>
</evidence>
<proteinExistence type="predicted"/>
<evidence type="ECO:0000256" key="2">
    <source>
        <dbReference type="SAM" id="MobiDB-lite"/>
    </source>
</evidence>
<dbReference type="AlphaFoldDB" id="A0A2H9TGG7"/>
<sequence>MEDGPKHIDAMNPADLHENIDSPHFRPAFGDLTNNENFALESPGQLAKKRKSLGRRVSFIDKDSDAEAAEFAEEGDNNVFLVEKTPVREPNVPKESPKSDMDMSVVSNDSIEVELKDPHSSFSSYDSAEEVENRPSFLLDDMEMTKCVGGIIAPSQNTEDTTMDLTSCIGGILNNIPNYAMSPSSVDTMELTNVVGGILGPLKSKGADSPTAPKVEDVVEDMAAVIKTARIAPDSPSPFLATPTRLNSPMHSEVSFIGDVDQPGSLGFGASPAPPRTEAAEDMDLTTELFNKYIDTSRFNALTMRPTEESPPAKQLYTPQSPAINLVPPTSQTESPTVTIMLPRASLKDFLNETGVRFLDNISSLNRRETTGRPRESEVVSAAKQLFIDGGLSLEGDALDDACVRLAGMLTEIRDDLQKQEEQFNHSPPLAFLQYRDPEERSNVISKLKTLKSIARLYAKQAWYEWRNPVHSALNRDLEKNVQVVSERVAKLIALGQKLDETITNLSPLVDGITSEAEVMRERCDAMATDDVEQVQQLEQLVTAQTEKLSTIDSEMSALVSREEELRASIDRALSKRKELQQNVAMIKQQIDSVPETSPIILEELRSSFKLLQGATGWRLLKIAATELHLQFTRAELGVAFKLSLDSTGKSIVSSVAFDATQCLMYVGQRLDRLSQIDKQLHVVGVQCTVAIPDLIGPDTCVIPIALGFYHQSSRAKFDLLLTLDAERLSYSQFVYFYGAVKEHHVMDIVQLTLMHKYQPIRRLVAAIQEAIDNQ</sequence>
<dbReference type="OrthoDB" id="5592879at2759"/>
<feature type="domain" description="Spc7 kinetochore protein" evidence="3">
    <location>
        <begin position="330"/>
        <end position="642"/>
    </location>
</feature>
<dbReference type="GO" id="GO:0007094">
    <property type="term" value="P:mitotic spindle assembly checkpoint signaling"/>
    <property type="evidence" value="ECO:0007669"/>
    <property type="project" value="TreeGrafter"/>
</dbReference>
<comment type="caution">
    <text evidence="4">The sequence shown here is derived from an EMBL/GenBank/DDBJ whole genome shotgun (WGS) entry which is preliminary data.</text>
</comment>
<dbReference type="Pfam" id="PF08317">
    <property type="entry name" value="Spc7"/>
    <property type="match status" value="1"/>
</dbReference>
<evidence type="ECO:0000256" key="1">
    <source>
        <dbReference type="SAM" id="Coils"/>
    </source>
</evidence>
<reference evidence="4 5" key="1">
    <citation type="submission" date="2016-10" db="EMBL/GenBank/DDBJ databases">
        <title>The genome of Paramicrosporidium saccamoebae is the missing link in understanding Cryptomycota and Microsporidia evolution.</title>
        <authorList>
            <person name="Quandt C.A."/>
            <person name="Beaudet D."/>
            <person name="Corsaro D."/>
            <person name="Michel R."/>
            <person name="Corradi N."/>
            <person name="James T."/>
        </authorList>
    </citation>
    <scope>NUCLEOTIDE SEQUENCE [LARGE SCALE GENOMIC DNA]</scope>
    <source>
        <strain evidence="4 5">KSL3</strain>
    </source>
</reference>
<dbReference type="GO" id="GO:0034501">
    <property type="term" value="P:protein localization to kinetochore"/>
    <property type="evidence" value="ECO:0007669"/>
    <property type="project" value="TreeGrafter"/>
</dbReference>
<dbReference type="GO" id="GO:1990758">
    <property type="term" value="P:mitotic sister chromatid biorientation"/>
    <property type="evidence" value="ECO:0007669"/>
    <property type="project" value="TreeGrafter"/>
</dbReference>
<dbReference type="InterPro" id="IPR033338">
    <property type="entry name" value="Spc105/Spc7"/>
</dbReference>
<dbReference type="PANTHER" id="PTHR28260">
    <property type="entry name" value="SPINDLE POLE BODY COMPONENT SPC105"/>
    <property type="match status" value="1"/>
</dbReference>
<keyword evidence="5" id="KW-1185">Reference proteome</keyword>
<dbReference type="InterPro" id="IPR013253">
    <property type="entry name" value="Spc7_domain"/>
</dbReference>